<protein>
    <submittedName>
        <fullName evidence="2">Uncharacterized protein</fullName>
    </submittedName>
</protein>
<reference evidence="2 3" key="1">
    <citation type="submission" date="2024-09" db="EMBL/GenBank/DDBJ databases">
        <title>Rethinking Asexuality: The Enigmatic Case of Functional Sexual Genes in Lepraria (Stereocaulaceae).</title>
        <authorList>
            <person name="Doellman M."/>
            <person name="Sun Y."/>
            <person name="Barcenas-Pena A."/>
            <person name="Lumbsch H.T."/>
            <person name="Grewe F."/>
        </authorList>
    </citation>
    <scope>NUCLEOTIDE SEQUENCE [LARGE SCALE GENOMIC DNA]</scope>
    <source>
        <strain evidence="2 3">Grewe 0041</strain>
    </source>
</reference>
<comment type="caution">
    <text evidence="2">The sequence shown here is derived from an EMBL/GenBank/DDBJ whole genome shotgun (WGS) entry which is preliminary data.</text>
</comment>
<accession>A0ABR4BGL4</accession>
<evidence type="ECO:0000256" key="1">
    <source>
        <dbReference type="SAM" id="MobiDB-lite"/>
    </source>
</evidence>
<evidence type="ECO:0000313" key="3">
    <source>
        <dbReference type="Proteomes" id="UP001590951"/>
    </source>
</evidence>
<sequence>MSKFRILYHHNNHQHGKSDSSTGETSTTETPEDIEASNCKASNMEIGNESNDNVWEATSTHRVHHIKLGFDEDEDDSIIDNTSPMNVRPTYQDTVLYRIKDYPGCFKKRLISELNEANEIVVMSVKGKGNNIPLILRDNVPTSWTAEDDEKLRFWVQDYVTRN</sequence>
<dbReference type="EMBL" id="JBHFEH010000006">
    <property type="protein sequence ID" value="KAL2056967.1"/>
    <property type="molecule type" value="Genomic_DNA"/>
</dbReference>
<feature type="region of interest" description="Disordered" evidence="1">
    <location>
        <begin position="8"/>
        <end position="35"/>
    </location>
</feature>
<gene>
    <name evidence="2" type="ORF">ABVK25_002706</name>
</gene>
<keyword evidence="3" id="KW-1185">Reference proteome</keyword>
<organism evidence="2 3">
    <name type="scientific">Lepraria finkii</name>
    <dbReference type="NCBI Taxonomy" id="1340010"/>
    <lineage>
        <taxon>Eukaryota</taxon>
        <taxon>Fungi</taxon>
        <taxon>Dikarya</taxon>
        <taxon>Ascomycota</taxon>
        <taxon>Pezizomycotina</taxon>
        <taxon>Lecanoromycetes</taxon>
        <taxon>OSLEUM clade</taxon>
        <taxon>Lecanoromycetidae</taxon>
        <taxon>Lecanorales</taxon>
        <taxon>Lecanorineae</taxon>
        <taxon>Stereocaulaceae</taxon>
        <taxon>Lepraria</taxon>
    </lineage>
</organism>
<proteinExistence type="predicted"/>
<evidence type="ECO:0000313" key="2">
    <source>
        <dbReference type="EMBL" id="KAL2056967.1"/>
    </source>
</evidence>
<feature type="compositionally biased region" description="Low complexity" evidence="1">
    <location>
        <begin position="20"/>
        <end position="29"/>
    </location>
</feature>
<name>A0ABR4BGL4_9LECA</name>
<dbReference type="Proteomes" id="UP001590951">
    <property type="component" value="Unassembled WGS sequence"/>
</dbReference>